<dbReference type="PANTHER" id="PTHR34477">
    <property type="entry name" value="UPF0213 PROTEIN YHBQ"/>
    <property type="match status" value="1"/>
</dbReference>
<keyword evidence="4" id="KW-0540">Nuclease</keyword>
<dbReference type="InterPro" id="IPR035901">
    <property type="entry name" value="GIY-YIG_endonuc_sf"/>
</dbReference>
<organism evidence="4 5">
    <name type="scientific">Lonsdalea quercina</name>
    <dbReference type="NCBI Taxonomy" id="71657"/>
    <lineage>
        <taxon>Bacteria</taxon>
        <taxon>Pseudomonadati</taxon>
        <taxon>Pseudomonadota</taxon>
        <taxon>Gammaproteobacteria</taxon>
        <taxon>Enterobacterales</taxon>
        <taxon>Pectobacteriaceae</taxon>
        <taxon>Lonsdalea</taxon>
    </lineage>
</organism>
<comment type="similarity">
    <text evidence="1 2">Belongs to the UPF0213 family.</text>
</comment>
<dbReference type="CDD" id="cd10456">
    <property type="entry name" value="GIY-YIG_UPF0213"/>
    <property type="match status" value="1"/>
</dbReference>
<protein>
    <recommendedName>
        <fullName evidence="2">UPF0213 protein SAMN02982996_02311</fullName>
    </recommendedName>
</protein>
<dbReference type="Gene3D" id="3.40.1440.10">
    <property type="entry name" value="GIY-YIG endonuclease"/>
    <property type="match status" value="1"/>
</dbReference>
<dbReference type="HAMAP" id="MF_01029">
    <property type="entry name" value="UPF0213"/>
    <property type="match status" value="1"/>
</dbReference>
<evidence type="ECO:0000256" key="2">
    <source>
        <dbReference type="HAMAP-Rule" id="MF_01029"/>
    </source>
</evidence>
<keyword evidence="4" id="KW-0255">Endonuclease</keyword>
<dbReference type="AlphaFoldDB" id="A0A1H4DHK1"/>
<dbReference type="EMBL" id="FNQS01000007">
    <property type="protein sequence ID" value="SEA71986.1"/>
    <property type="molecule type" value="Genomic_DNA"/>
</dbReference>
<dbReference type="Pfam" id="PF01541">
    <property type="entry name" value="GIY-YIG"/>
    <property type="match status" value="1"/>
</dbReference>
<evidence type="ECO:0000259" key="3">
    <source>
        <dbReference type="PROSITE" id="PS50164"/>
    </source>
</evidence>
<keyword evidence="4" id="KW-0378">Hydrolase</keyword>
<evidence type="ECO:0000313" key="4">
    <source>
        <dbReference type="EMBL" id="SEA71986.1"/>
    </source>
</evidence>
<accession>A0A1H4DHK1</accession>
<reference evidence="4 5" key="1">
    <citation type="submission" date="2016-10" db="EMBL/GenBank/DDBJ databases">
        <authorList>
            <person name="de Groot N.N."/>
        </authorList>
    </citation>
    <scope>NUCLEOTIDE SEQUENCE [LARGE SCALE GENOMIC DNA]</scope>
    <source>
        <strain evidence="4 5">ATCC 29281</strain>
    </source>
</reference>
<proteinExistence type="inferred from homology"/>
<feature type="domain" description="GIY-YIG" evidence="3">
    <location>
        <begin position="14"/>
        <end position="89"/>
    </location>
</feature>
<name>A0A1H4DHK1_9GAMM</name>
<gene>
    <name evidence="4" type="ORF">SAMN02982996_02311</name>
</gene>
<keyword evidence="5" id="KW-1185">Reference proteome</keyword>
<dbReference type="PANTHER" id="PTHR34477:SF1">
    <property type="entry name" value="UPF0213 PROTEIN YHBQ"/>
    <property type="match status" value="1"/>
</dbReference>
<dbReference type="Proteomes" id="UP000187280">
    <property type="component" value="Unassembled WGS sequence"/>
</dbReference>
<dbReference type="GO" id="GO:0004519">
    <property type="term" value="F:endonuclease activity"/>
    <property type="evidence" value="ECO:0007669"/>
    <property type="project" value="UniProtKB-KW"/>
</dbReference>
<dbReference type="PROSITE" id="PS50164">
    <property type="entry name" value="GIY_YIG"/>
    <property type="match status" value="1"/>
</dbReference>
<dbReference type="InterPro" id="IPR000305">
    <property type="entry name" value="GIY-YIG_endonuc"/>
</dbReference>
<sequence length="108" mass="12424">MNEKATTMQDSPSPDWFVYMLRTAGGMLYTGITTDTARRLAQHQAGKGARSLRGKGELSLVYWCKASDRSVALRWEYRIKQLSKTQKERLVHDQPESVARFLAEFKRN</sequence>
<dbReference type="eggNOG" id="COG2827">
    <property type="taxonomic scope" value="Bacteria"/>
</dbReference>
<dbReference type="InterPro" id="IPR050190">
    <property type="entry name" value="UPF0213_domain"/>
</dbReference>
<evidence type="ECO:0000256" key="1">
    <source>
        <dbReference type="ARBA" id="ARBA00007435"/>
    </source>
</evidence>
<evidence type="ECO:0000313" key="5">
    <source>
        <dbReference type="Proteomes" id="UP000187280"/>
    </source>
</evidence>
<dbReference type="SUPFAM" id="SSF82771">
    <property type="entry name" value="GIY-YIG endonuclease"/>
    <property type="match status" value="1"/>
</dbReference>
<dbReference type="InterPro" id="IPR022992">
    <property type="entry name" value="UPF0213_GIY-YIG_endonuc"/>
</dbReference>
<dbReference type="STRING" id="71657.SAMN02982996_02311"/>